<dbReference type="SMART" id="SM00329">
    <property type="entry name" value="BPI2"/>
    <property type="match status" value="1"/>
</dbReference>
<reference evidence="6 7" key="1">
    <citation type="journal article" date="2017" name="Curr. Biol.">
        <title>Genome architecture and evolution of a unichromosomal asexual nematode.</title>
        <authorList>
            <person name="Fradin H."/>
            <person name="Zegar C."/>
            <person name="Gutwein M."/>
            <person name="Lucas J."/>
            <person name="Kovtun M."/>
            <person name="Corcoran D."/>
            <person name="Baugh L.R."/>
            <person name="Kiontke K."/>
            <person name="Gunsalus K."/>
            <person name="Fitch D.H."/>
            <person name="Piano F."/>
        </authorList>
    </citation>
    <scope>NUCLEOTIDE SEQUENCE [LARGE SCALE GENOMIC DNA]</scope>
    <source>
        <strain evidence="6">PF1309</strain>
    </source>
</reference>
<accession>A0A2A2KRE6</accession>
<organism evidence="6 7">
    <name type="scientific">Diploscapter pachys</name>
    <dbReference type="NCBI Taxonomy" id="2018661"/>
    <lineage>
        <taxon>Eukaryota</taxon>
        <taxon>Metazoa</taxon>
        <taxon>Ecdysozoa</taxon>
        <taxon>Nematoda</taxon>
        <taxon>Chromadorea</taxon>
        <taxon>Rhabditida</taxon>
        <taxon>Rhabditina</taxon>
        <taxon>Rhabditomorpha</taxon>
        <taxon>Rhabditoidea</taxon>
        <taxon>Rhabditidae</taxon>
        <taxon>Diploscapter</taxon>
    </lineage>
</organism>
<name>A0A2A2KRE6_9BILA</name>
<dbReference type="InterPro" id="IPR032942">
    <property type="entry name" value="BPI/LBP/Plunc"/>
</dbReference>
<dbReference type="SMART" id="SM00328">
    <property type="entry name" value="BPI1"/>
    <property type="match status" value="1"/>
</dbReference>
<dbReference type="InterPro" id="IPR017942">
    <property type="entry name" value="Lipid-bd_serum_glycop_N"/>
</dbReference>
<evidence type="ECO:0000256" key="3">
    <source>
        <dbReference type="SAM" id="SignalP"/>
    </source>
</evidence>
<dbReference type="GO" id="GO:0005615">
    <property type="term" value="C:extracellular space"/>
    <property type="evidence" value="ECO:0007669"/>
    <property type="project" value="TreeGrafter"/>
</dbReference>
<dbReference type="AlphaFoldDB" id="A0A2A2KRE6"/>
<feature type="domain" description="Lipid-binding serum glycoprotein N-terminal" evidence="4">
    <location>
        <begin position="61"/>
        <end position="276"/>
    </location>
</feature>
<evidence type="ECO:0000313" key="7">
    <source>
        <dbReference type="Proteomes" id="UP000218231"/>
    </source>
</evidence>
<feature type="signal peptide" evidence="3">
    <location>
        <begin position="1"/>
        <end position="36"/>
    </location>
</feature>
<comment type="caution">
    <text evidence="6">The sequence shown here is derived from an EMBL/GenBank/DDBJ whole genome shotgun (WGS) entry which is preliminary data.</text>
</comment>
<evidence type="ECO:0008006" key="8">
    <source>
        <dbReference type="Google" id="ProtNLM"/>
    </source>
</evidence>
<comment type="similarity">
    <text evidence="1">Belongs to the BPI/LBP/Plunc superfamily. BPI/LBP family.</text>
</comment>
<dbReference type="Pfam" id="PF02886">
    <property type="entry name" value="LBP_BPI_CETP_C"/>
    <property type="match status" value="1"/>
</dbReference>
<dbReference type="PANTHER" id="PTHR10504">
    <property type="entry name" value="BACTERICIDAL PERMEABILITY-INCREASING BPI PROTEIN-RELATED"/>
    <property type="match status" value="1"/>
</dbReference>
<evidence type="ECO:0000259" key="4">
    <source>
        <dbReference type="SMART" id="SM00328"/>
    </source>
</evidence>
<sequence>MVVAAWAAAPRHCHFHISLFPWILLLIFHIPTPASAQLSLSSDFHPLLSSPPYSSPGVRLKLQPRGVRYLNQVAANILADQLPKMSLPNVEHILPGEQGYIMIKGLRLSRFRRAVYHNITTLPPNRISWNMRNFDLGLIGDLSGLVNVVVQFQLIEKNKNGSAHVSTLSCTTRIREFEVVNHNGGLFGLAVSVFKQGVSENFRNLLQTLICKKIRKYIDVDLNEKLAEVQAKSPLSEAIEANSLKMMRLNMGGNDHLEIVSLFSQNIAKYFFIDFRLREPPLCGYDQVELASSGEISFKGLGGTPFGPSLMSWQDRVYPIGKQTSMLELLISDFLPNSFFYQAYKQRLIHVHLSQSSPPEIARFLRASCDSSFCISDLVPQLSDQFPNSSFELTVSATRAPAVLFSEKNGGVISLNIGGVVAIYATQNAQKKQIGVLDIDVVADAKLTLQEHNVSGSVELTKFELNRRMGHIVISQTELSDISLLIARILENMINNMLSNGIPLPVPRVLKLHDIKISVLNRRLSIYTDIEMDEKGLSKLAARTIFNGQTFFGINQNSISSSSSHDAKVYQVDGSFARNRFERYPADVEAIIR</sequence>
<dbReference type="GO" id="GO:0008289">
    <property type="term" value="F:lipid binding"/>
    <property type="evidence" value="ECO:0007669"/>
    <property type="project" value="InterPro"/>
</dbReference>
<dbReference type="InterPro" id="IPR017943">
    <property type="entry name" value="Bactericidal_perm-incr_a/b_dom"/>
</dbReference>
<protein>
    <recommendedName>
        <fullName evidence="8">Lipid-binding serum glycoprotein C-terminal domain-containing protein</fullName>
    </recommendedName>
</protein>
<evidence type="ECO:0000256" key="2">
    <source>
        <dbReference type="ARBA" id="ARBA00023157"/>
    </source>
</evidence>
<dbReference type="Gene3D" id="3.15.20.10">
    <property type="entry name" value="Bactericidal permeability-increasing protein, domain 2"/>
    <property type="match status" value="1"/>
</dbReference>
<proteinExistence type="inferred from homology"/>
<keyword evidence="7" id="KW-1185">Reference proteome</keyword>
<dbReference type="InterPro" id="IPR001124">
    <property type="entry name" value="Lipid-bd_serum_glycop_C"/>
</dbReference>
<dbReference type="Gene3D" id="3.15.10.10">
    <property type="entry name" value="Bactericidal permeability-increasing protein, domain 1"/>
    <property type="match status" value="1"/>
</dbReference>
<evidence type="ECO:0000313" key="6">
    <source>
        <dbReference type="EMBL" id="PAV76556.1"/>
    </source>
</evidence>
<evidence type="ECO:0000259" key="5">
    <source>
        <dbReference type="SMART" id="SM00329"/>
    </source>
</evidence>
<feature type="chain" id="PRO_5012765072" description="Lipid-binding serum glycoprotein C-terminal domain-containing protein" evidence="3">
    <location>
        <begin position="37"/>
        <end position="593"/>
    </location>
</feature>
<feature type="domain" description="Lipid-binding serum glycoprotein C-terminal" evidence="5">
    <location>
        <begin position="321"/>
        <end position="528"/>
    </location>
</feature>
<evidence type="ECO:0000256" key="1">
    <source>
        <dbReference type="ARBA" id="ARBA00007292"/>
    </source>
</evidence>
<dbReference type="SUPFAM" id="SSF55394">
    <property type="entry name" value="Bactericidal permeability-increasing protein, BPI"/>
    <property type="match status" value="2"/>
</dbReference>
<dbReference type="STRING" id="2018661.A0A2A2KRE6"/>
<dbReference type="Proteomes" id="UP000218231">
    <property type="component" value="Unassembled WGS sequence"/>
</dbReference>
<keyword evidence="3" id="KW-0732">Signal</keyword>
<dbReference type="PANTHER" id="PTHR10504:SF143">
    <property type="entry name" value="BPI2 DOMAIN-CONTAINING PROTEIN"/>
    <property type="match status" value="1"/>
</dbReference>
<gene>
    <name evidence="6" type="ORF">WR25_05646</name>
</gene>
<keyword evidence="2" id="KW-1015">Disulfide bond</keyword>
<dbReference type="OrthoDB" id="10255543at2759"/>
<dbReference type="EMBL" id="LIAE01007865">
    <property type="protein sequence ID" value="PAV76556.1"/>
    <property type="molecule type" value="Genomic_DNA"/>
</dbReference>